<dbReference type="PROSITE" id="PS00633">
    <property type="entry name" value="BROMODOMAIN_1"/>
    <property type="match status" value="1"/>
</dbReference>
<dbReference type="Pfam" id="PF00439">
    <property type="entry name" value="Bromodomain"/>
    <property type="match status" value="1"/>
</dbReference>
<dbReference type="GO" id="GO:0005634">
    <property type="term" value="C:nucleus"/>
    <property type="evidence" value="ECO:0007669"/>
    <property type="project" value="TreeGrafter"/>
</dbReference>
<dbReference type="FunFam" id="1.20.920.10:FF:000002">
    <property type="entry name" value="Bromodomain-containing protein 4"/>
    <property type="match status" value="1"/>
</dbReference>
<dbReference type="GO" id="GO:0006338">
    <property type="term" value="P:chromatin remodeling"/>
    <property type="evidence" value="ECO:0007669"/>
    <property type="project" value="TreeGrafter"/>
</dbReference>
<dbReference type="InterPro" id="IPR043508">
    <property type="entry name" value="Bromo_Brdt_I"/>
</dbReference>
<feature type="compositionally biased region" description="Pro residues" evidence="8">
    <location>
        <begin position="32"/>
        <end position="43"/>
    </location>
</feature>
<keyword evidence="4 7" id="KW-0103">Bromodomain</keyword>
<keyword evidence="11" id="KW-1185">Reference proteome</keyword>
<feature type="region of interest" description="Disordered" evidence="8">
    <location>
        <begin position="157"/>
        <end position="232"/>
    </location>
</feature>
<feature type="compositionally biased region" description="Polar residues" evidence="8">
    <location>
        <begin position="201"/>
        <end position="213"/>
    </location>
</feature>
<dbReference type="PANTHER" id="PTHR22880:SF240">
    <property type="entry name" value="BROMODOMAIN-CONTAINING PROTEIN 2"/>
    <property type="match status" value="1"/>
</dbReference>
<dbReference type="InterPro" id="IPR036427">
    <property type="entry name" value="Bromodomain-like_sf"/>
</dbReference>
<name>A0A7J5XR64_DISMA</name>
<evidence type="ECO:0000256" key="2">
    <source>
        <dbReference type="ARBA" id="ARBA00022454"/>
    </source>
</evidence>
<dbReference type="InterPro" id="IPR018359">
    <property type="entry name" value="Bromodomain_CS"/>
</dbReference>
<protein>
    <recommendedName>
        <fullName evidence="5">Bromodomain-containing protein 2</fullName>
    </recommendedName>
</protein>
<feature type="region of interest" description="Disordered" evidence="8">
    <location>
        <begin position="1"/>
        <end position="50"/>
    </location>
</feature>
<evidence type="ECO:0000259" key="9">
    <source>
        <dbReference type="PROSITE" id="PS50014"/>
    </source>
</evidence>
<evidence type="ECO:0000313" key="11">
    <source>
        <dbReference type="Proteomes" id="UP000518266"/>
    </source>
</evidence>
<dbReference type="CDD" id="cd05497">
    <property type="entry name" value="Bromo_Brdt_I_like"/>
    <property type="match status" value="1"/>
</dbReference>
<dbReference type="PRINTS" id="PR00503">
    <property type="entry name" value="BROMODOMAIN"/>
</dbReference>
<gene>
    <name evidence="10" type="ORF">F7725_018289</name>
</gene>
<evidence type="ECO:0000256" key="5">
    <source>
        <dbReference type="ARBA" id="ARBA00040998"/>
    </source>
</evidence>
<dbReference type="InterPro" id="IPR001487">
    <property type="entry name" value="Bromodomain"/>
</dbReference>
<dbReference type="PANTHER" id="PTHR22880">
    <property type="entry name" value="FALZ-RELATED BROMODOMAIN-CONTAINING PROTEINS"/>
    <property type="match status" value="1"/>
</dbReference>
<dbReference type="PROSITE" id="PS50014">
    <property type="entry name" value="BROMODOMAIN_2"/>
    <property type="match status" value="1"/>
</dbReference>
<dbReference type="GO" id="GO:0006355">
    <property type="term" value="P:regulation of DNA-templated transcription"/>
    <property type="evidence" value="ECO:0007669"/>
    <property type="project" value="TreeGrafter"/>
</dbReference>
<proteinExistence type="predicted"/>
<feature type="domain" description="Bromo" evidence="9">
    <location>
        <begin position="67"/>
        <end position="139"/>
    </location>
</feature>
<evidence type="ECO:0000256" key="3">
    <source>
        <dbReference type="ARBA" id="ARBA00022737"/>
    </source>
</evidence>
<comment type="subunit">
    <text evidence="6">Homodimer. Interacts with E2F1. Interacts with (acetylated) STAT3; promoting STAT3 recruitment to chromatin. Interacts with CTCF; promoting BRD2 recruitment to chromatin.</text>
</comment>
<feature type="compositionally biased region" description="Low complexity" evidence="8">
    <location>
        <begin position="187"/>
        <end position="200"/>
    </location>
</feature>
<dbReference type="AlphaFoldDB" id="A0A7J5XR64"/>
<dbReference type="SMART" id="SM00297">
    <property type="entry name" value="BROMO"/>
    <property type="match status" value="1"/>
</dbReference>
<reference evidence="10 11" key="1">
    <citation type="submission" date="2020-03" db="EMBL/GenBank/DDBJ databases">
        <title>Dissostichus mawsoni Genome sequencing and assembly.</title>
        <authorList>
            <person name="Park H."/>
        </authorList>
    </citation>
    <scope>NUCLEOTIDE SEQUENCE [LARGE SCALE GENOMIC DNA]</scope>
    <source>
        <strain evidence="10">DM0001</strain>
        <tissue evidence="10">Muscle</tissue>
    </source>
</reference>
<evidence type="ECO:0000256" key="7">
    <source>
        <dbReference type="PROSITE-ProRule" id="PRU00035"/>
    </source>
</evidence>
<dbReference type="InterPro" id="IPR050935">
    <property type="entry name" value="Bromo_chromatin_reader"/>
</dbReference>
<comment type="caution">
    <text evidence="10">The sequence shown here is derived from an EMBL/GenBank/DDBJ whole genome shotgun (WGS) entry which is preliminary data.</text>
</comment>
<dbReference type="Proteomes" id="UP000518266">
    <property type="component" value="Unassembled WGS sequence"/>
</dbReference>
<sequence>MDQHSSSGKRIRKPSLLYEDFESPSLPHTMPQGPPPPPQPPVKDPSRPSRMTNQLQFLQKTLMKSLWRHQFAWPFHEPVDAYRLSLPDYHKIIKQPMDMGTIKKRLENNYYRSASECIQDFNTMFTNCYIYNKPNDDIVLMAQPLEKIFLQKVAQMPEEEVELPPPTPRSKNSRGGGRKFNSRAQQVPAVSQSAYSPSSSDTGESMLANSPQTKKGVKRKADTTTPSTMGLTVGLSGATHMVGLGKGGHGGQVHDTSMHSISSMGGMSLETPLGWAW</sequence>
<dbReference type="EMBL" id="JAAKFY010000021">
    <property type="protein sequence ID" value="KAF3839572.1"/>
    <property type="molecule type" value="Genomic_DNA"/>
</dbReference>
<keyword evidence="3" id="KW-0677">Repeat</keyword>
<dbReference type="OrthoDB" id="21449at2759"/>
<evidence type="ECO:0000256" key="4">
    <source>
        <dbReference type="ARBA" id="ARBA00023117"/>
    </source>
</evidence>
<dbReference type="Gene3D" id="1.20.920.10">
    <property type="entry name" value="Bromodomain-like"/>
    <property type="match status" value="1"/>
</dbReference>
<evidence type="ECO:0000256" key="6">
    <source>
        <dbReference type="ARBA" id="ARBA00046861"/>
    </source>
</evidence>
<dbReference type="SUPFAM" id="SSF47370">
    <property type="entry name" value="Bromodomain"/>
    <property type="match status" value="1"/>
</dbReference>
<evidence type="ECO:0000313" key="10">
    <source>
        <dbReference type="EMBL" id="KAF3839572.1"/>
    </source>
</evidence>
<keyword evidence="2" id="KW-0158">Chromosome</keyword>
<organism evidence="10 11">
    <name type="scientific">Dissostichus mawsoni</name>
    <name type="common">Antarctic cod</name>
    <dbReference type="NCBI Taxonomy" id="36200"/>
    <lineage>
        <taxon>Eukaryota</taxon>
        <taxon>Metazoa</taxon>
        <taxon>Chordata</taxon>
        <taxon>Craniata</taxon>
        <taxon>Vertebrata</taxon>
        <taxon>Euteleostomi</taxon>
        <taxon>Actinopterygii</taxon>
        <taxon>Neopterygii</taxon>
        <taxon>Teleostei</taxon>
        <taxon>Neoteleostei</taxon>
        <taxon>Acanthomorphata</taxon>
        <taxon>Eupercaria</taxon>
        <taxon>Perciformes</taxon>
        <taxon>Notothenioidei</taxon>
        <taxon>Nototheniidae</taxon>
        <taxon>Dissostichus</taxon>
    </lineage>
</organism>
<comment type="subcellular location">
    <subcellularLocation>
        <location evidence="1">Chromosome</location>
    </subcellularLocation>
</comment>
<evidence type="ECO:0000256" key="8">
    <source>
        <dbReference type="SAM" id="MobiDB-lite"/>
    </source>
</evidence>
<dbReference type="GO" id="GO:0000785">
    <property type="term" value="C:chromatin"/>
    <property type="evidence" value="ECO:0007669"/>
    <property type="project" value="TreeGrafter"/>
</dbReference>
<accession>A0A7J5XR64</accession>
<evidence type="ECO:0000256" key="1">
    <source>
        <dbReference type="ARBA" id="ARBA00004286"/>
    </source>
</evidence>